<feature type="domain" description="HTH tetR-type" evidence="5">
    <location>
        <begin position="24"/>
        <end position="84"/>
    </location>
</feature>
<dbReference type="GO" id="GO:0003677">
    <property type="term" value="F:DNA binding"/>
    <property type="evidence" value="ECO:0007669"/>
    <property type="project" value="UniProtKB-UniRule"/>
</dbReference>
<proteinExistence type="predicted"/>
<evidence type="ECO:0000256" key="4">
    <source>
        <dbReference type="PROSITE-ProRule" id="PRU00335"/>
    </source>
</evidence>
<dbReference type="InterPro" id="IPR001647">
    <property type="entry name" value="HTH_TetR"/>
</dbReference>
<keyword evidence="2 4" id="KW-0238">DNA-binding</keyword>
<dbReference type="Gene3D" id="1.10.357.10">
    <property type="entry name" value="Tetracycline Repressor, domain 2"/>
    <property type="match status" value="1"/>
</dbReference>
<comment type="caution">
    <text evidence="6">The sequence shown here is derived from an EMBL/GenBank/DDBJ whole genome shotgun (WGS) entry which is preliminary data.</text>
</comment>
<evidence type="ECO:0000256" key="2">
    <source>
        <dbReference type="ARBA" id="ARBA00023125"/>
    </source>
</evidence>
<dbReference type="PROSITE" id="PS50977">
    <property type="entry name" value="HTH_TETR_2"/>
    <property type="match status" value="1"/>
</dbReference>
<reference evidence="6 7" key="1">
    <citation type="submission" date="2016-06" db="EMBL/GenBank/DDBJ databases">
        <authorList>
            <person name="Sutton G."/>
            <person name="Brinkac L."/>
            <person name="Sanka R."/>
            <person name="Adams M."/>
            <person name="Lau E."/>
            <person name="Sam S."/>
            <person name="Sreng N."/>
            <person name="Him V."/>
            <person name="Kerleguer A."/>
            <person name="Cheng S."/>
        </authorList>
    </citation>
    <scope>NUCLEOTIDE SEQUENCE [LARGE SCALE GENOMIC DNA]</scope>
    <source>
        <strain evidence="6 7">E2978</strain>
    </source>
</reference>
<dbReference type="PANTHER" id="PTHR30055:SF234">
    <property type="entry name" value="HTH-TYPE TRANSCRIPTIONAL REGULATOR BETI"/>
    <property type="match status" value="1"/>
</dbReference>
<dbReference type="EMBL" id="LZIT01000175">
    <property type="protein sequence ID" value="OBG36953.1"/>
    <property type="molecule type" value="Genomic_DNA"/>
</dbReference>
<dbReference type="GO" id="GO:0006355">
    <property type="term" value="P:regulation of DNA-templated transcription"/>
    <property type="evidence" value="ECO:0007669"/>
    <property type="project" value="UniProtKB-ARBA"/>
</dbReference>
<evidence type="ECO:0000256" key="1">
    <source>
        <dbReference type="ARBA" id="ARBA00023015"/>
    </source>
</evidence>
<feature type="DNA-binding region" description="H-T-H motif" evidence="4">
    <location>
        <begin position="47"/>
        <end position="66"/>
    </location>
</feature>
<name>A0ABD6P381_9MYCO</name>
<evidence type="ECO:0000313" key="7">
    <source>
        <dbReference type="Proteomes" id="UP000092086"/>
    </source>
</evidence>
<dbReference type="Pfam" id="PF00440">
    <property type="entry name" value="TetR_N"/>
    <property type="match status" value="1"/>
</dbReference>
<protein>
    <submittedName>
        <fullName evidence="6">TetR family transcriptional regulator</fullName>
    </submittedName>
</protein>
<gene>
    <name evidence="6" type="ORF">A5672_18695</name>
</gene>
<dbReference type="Proteomes" id="UP000092086">
    <property type="component" value="Unassembled WGS sequence"/>
</dbReference>
<accession>A0ABD6P381</accession>
<dbReference type="InterPro" id="IPR050109">
    <property type="entry name" value="HTH-type_TetR-like_transc_reg"/>
</dbReference>
<dbReference type="SUPFAM" id="SSF46689">
    <property type="entry name" value="Homeodomain-like"/>
    <property type="match status" value="1"/>
</dbReference>
<keyword evidence="1" id="KW-0805">Transcription regulation</keyword>
<dbReference type="PRINTS" id="PR00455">
    <property type="entry name" value="HTHTETR"/>
</dbReference>
<dbReference type="InterPro" id="IPR009057">
    <property type="entry name" value="Homeodomain-like_sf"/>
</dbReference>
<dbReference type="PANTHER" id="PTHR30055">
    <property type="entry name" value="HTH-TYPE TRANSCRIPTIONAL REGULATOR RUTR"/>
    <property type="match status" value="1"/>
</dbReference>
<sequence length="215" mass="23572">MRLYSRRVERPRLFAYEPPPPAEPSSEERIREAALERFATHGVAATSLAKVAEAAGVSIGLVQHYYGTKAALVAAVDQHVLRILSDGLESADLPGQPAGALAEAGRQLTDLIAENPLVMDYLAHALCERAEVGSVIFDGLIAISTAQRDHFAEHGLTRPDLDPEWAVLNPLILRAGALILRPHIERYLGEPLFDDAQLQRWDRAVTGLIQEGQFR</sequence>
<organism evidence="6 7">
    <name type="scientific">Mycobacterium alsense</name>
    <dbReference type="NCBI Taxonomy" id="324058"/>
    <lineage>
        <taxon>Bacteria</taxon>
        <taxon>Bacillati</taxon>
        <taxon>Actinomycetota</taxon>
        <taxon>Actinomycetes</taxon>
        <taxon>Mycobacteriales</taxon>
        <taxon>Mycobacteriaceae</taxon>
        <taxon>Mycobacterium</taxon>
    </lineage>
</organism>
<evidence type="ECO:0000259" key="5">
    <source>
        <dbReference type="PROSITE" id="PS50977"/>
    </source>
</evidence>
<keyword evidence="3" id="KW-0804">Transcription</keyword>
<evidence type="ECO:0000313" key="6">
    <source>
        <dbReference type="EMBL" id="OBG36953.1"/>
    </source>
</evidence>
<dbReference type="AlphaFoldDB" id="A0ABD6P381"/>
<evidence type="ECO:0000256" key="3">
    <source>
        <dbReference type="ARBA" id="ARBA00023163"/>
    </source>
</evidence>